<gene>
    <name evidence="2" type="ORF">FIM25_02595</name>
</gene>
<evidence type="ECO:0000313" key="2">
    <source>
        <dbReference type="EMBL" id="TYT75813.1"/>
    </source>
</evidence>
<dbReference type="GO" id="GO:0016887">
    <property type="term" value="F:ATP hydrolysis activity"/>
    <property type="evidence" value="ECO:0007669"/>
    <property type="project" value="InterPro"/>
</dbReference>
<dbReference type="SUPFAM" id="SSF52540">
    <property type="entry name" value="P-loop containing nucleoside triphosphate hydrolases"/>
    <property type="match status" value="1"/>
</dbReference>
<evidence type="ECO:0000259" key="1">
    <source>
        <dbReference type="Pfam" id="PF13401"/>
    </source>
</evidence>
<keyword evidence="2" id="KW-0067">ATP-binding</keyword>
<evidence type="ECO:0000313" key="3">
    <source>
        <dbReference type="Proteomes" id="UP000321899"/>
    </source>
</evidence>
<dbReference type="AlphaFoldDB" id="A0A5Q4VFS1"/>
<dbReference type="RefSeq" id="WP_139445995.1">
    <property type="nucleotide sequence ID" value="NZ_VDMB01000002.1"/>
</dbReference>
<name>A0A5Q4VFS1_9BACT</name>
<dbReference type="Pfam" id="PF13401">
    <property type="entry name" value="AAA_22"/>
    <property type="match status" value="1"/>
</dbReference>
<sequence length="535" mass="61977">MAKFFNNAGPVKADMNYHIDPLTRIDWDEVYDLILQQRYFILHAPRQTGKTSSLIAMMHALNKKEDFTALYVNIEGAQAARNDVDAGINEVIGALASAASVYLEDDRPSAMLEEVRKQRKMQGALAELLTRWSQMLEKPLVLMLDEVDSLVGDTLISLLRQIRSGYDRRPKAFPQSLILCGVRDIRDYRIHTSHNEIITGGSAFNIKAASLRLGNFTEDECKDLWLQHTKETGQIFDEKIFPELWEDTKGQPWLVNALAHELTWNNKEARDRSKTLFLEDYFAARERLIQSRQTHLDQLTDKLKEPRVSRIIEELLQGEELPDTVFGKISTDDQQYVEDLGLITTKPQIAISNRIYREVIPREMTWLAQTRIVHESTWYMREDKNLDMTKLLLAFQQFFRENSESWIERFDYKEAGPQLLMQAFLQRIINGGGRVNREYGLGSRRTDLFLEWPLDKEKGFFGPVQRVVIELKILRKGLENTIKEGLEQTADYADKTAAGEAHLVIFNRNPQIPWEEKIWNKTMNHGKWTMGVWGV</sequence>
<protein>
    <submittedName>
        <fullName evidence="2">ATP-binding protein</fullName>
    </submittedName>
</protein>
<dbReference type="EMBL" id="VDMB01000002">
    <property type="protein sequence ID" value="TYT75813.1"/>
    <property type="molecule type" value="Genomic_DNA"/>
</dbReference>
<dbReference type="InterPro" id="IPR027417">
    <property type="entry name" value="P-loop_NTPase"/>
</dbReference>
<comment type="caution">
    <text evidence="2">The sequence shown here is derived from an EMBL/GenBank/DDBJ whole genome shotgun (WGS) entry which is preliminary data.</text>
</comment>
<keyword evidence="3" id="KW-1185">Reference proteome</keyword>
<dbReference type="GO" id="GO:0005524">
    <property type="term" value="F:ATP binding"/>
    <property type="evidence" value="ECO:0007669"/>
    <property type="project" value="UniProtKB-KW"/>
</dbReference>
<dbReference type="Proteomes" id="UP000321899">
    <property type="component" value="Unassembled WGS sequence"/>
</dbReference>
<accession>A0A5Q4VFS1</accession>
<dbReference type="OrthoDB" id="5411535at2"/>
<dbReference type="InterPro" id="IPR049945">
    <property type="entry name" value="AAA_22"/>
</dbReference>
<organism evidence="2 3">
    <name type="scientific">Desulfobotulus mexicanus</name>
    <dbReference type="NCBI Taxonomy" id="2586642"/>
    <lineage>
        <taxon>Bacteria</taxon>
        <taxon>Pseudomonadati</taxon>
        <taxon>Thermodesulfobacteriota</taxon>
        <taxon>Desulfobacteria</taxon>
        <taxon>Desulfobacterales</taxon>
        <taxon>Desulfobacteraceae</taxon>
        <taxon>Desulfobotulus</taxon>
    </lineage>
</organism>
<proteinExistence type="predicted"/>
<keyword evidence="2" id="KW-0547">Nucleotide-binding</keyword>
<dbReference type="Gene3D" id="3.40.50.300">
    <property type="entry name" value="P-loop containing nucleotide triphosphate hydrolases"/>
    <property type="match status" value="1"/>
</dbReference>
<reference evidence="2 3" key="1">
    <citation type="submission" date="2019-06" db="EMBL/GenBank/DDBJ databases">
        <title>Desulfobotulus mexicanus sp. nov., a novel sulfate-reducing bacterium isolated from the sediment of an alkaline crater lake in Mexico.</title>
        <authorList>
            <person name="Hirschler-Rea A."/>
        </authorList>
    </citation>
    <scope>NUCLEOTIDE SEQUENCE [LARGE SCALE GENOMIC DNA]</scope>
    <source>
        <strain evidence="2 3">PAR22N</strain>
    </source>
</reference>
<feature type="domain" description="ORC1/DEAH AAA+ ATPase" evidence="1">
    <location>
        <begin position="37"/>
        <end position="187"/>
    </location>
</feature>